<evidence type="ECO:0000313" key="2">
    <source>
        <dbReference type="Proteomes" id="UP000228635"/>
    </source>
</evidence>
<gene>
    <name evidence="1" type="ORF">COU08_03575</name>
</gene>
<organism evidence="1 2">
    <name type="scientific">Candidatus Harrisonbacteria bacterium CG10_big_fil_rev_8_21_14_0_10_42_17</name>
    <dbReference type="NCBI Taxonomy" id="1974584"/>
    <lineage>
        <taxon>Bacteria</taxon>
        <taxon>Candidatus Harrisoniibacteriota</taxon>
    </lineage>
</organism>
<dbReference type="Proteomes" id="UP000228635">
    <property type="component" value="Unassembled WGS sequence"/>
</dbReference>
<dbReference type="EMBL" id="PFBA01000030">
    <property type="protein sequence ID" value="PIT92230.1"/>
    <property type="molecule type" value="Genomic_DNA"/>
</dbReference>
<dbReference type="AlphaFoldDB" id="A0A2M6WHH9"/>
<proteinExistence type="predicted"/>
<reference evidence="2" key="1">
    <citation type="submission" date="2017-09" db="EMBL/GenBank/DDBJ databases">
        <title>Depth-based differentiation of microbial function through sediment-hosted aquifers and enrichment of novel symbionts in the deep terrestrial subsurface.</title>
        <authorList>
            <person name="Probst A.J."/>
            <person name="Ladd B."/>
            <person name="Jarett J.K."/>
            <person name="Geller-Mcgrath D.E."/>
            <person name="Sieber C.M.K."/>
            <person name="Emerson J.B."/>
            <person name="Anantharaman K."/>
            <person name="Thomas B.C."/>
            <person name="Malmstrom R."/>
            <person name="Stieglmeier M."/>
            <person name="Klingl A."/>
            <person name="Woyke T."/>
            <person name="Ryan C.M."/>
            <person name="Banfield J.F."/>
        </authorList>
    </citation>
    <scope>NUCLEOTIDE SEQUENCE [LARGE SCALE GENOMIC DNA]</scope>
</reference>
<protein>
    <recommendedName>
        <fullName evidence="3">DUF192 domain-containing protein</fullName>
    </recommendedName>
</protein>
<dbReference type="Gene3D" id="2.60.120.1140">
    <property type="entry name" value="Protein of unknown function DUF192"/>
    <property type="match status" value="1"/>
</dbReference>
<evidence type="ECO:0000313" key="1">
    <source>
        <dbReference type="EMBL" id="PIT92230.1"/>
    </source>
</evidence>
<dbReference type="InterPro" id="IPR003795">
    <property type="entry name" value="DUF192"/>
</dbReference>
<dbReference type="InterPro" id="IPR038695">
    <property type="entry name" value="Saro_0823-like_sf"/>
</dbReference>
<dbReference type="Pfam" id="PF02643">
    <property type="entry name" value="DUF192"/>
    <property type="match status" value="1"/>
</dbReference>
<comment type="caution">
    <text evidence="1">The sequence shown here is derived from an EMBL/GenBank/DDBJ whole genome shotgun (WGS) entry which is preliminary data.</text>
</comment>
<name>A0A2M6WHH9_9BACT</name>
<evidence type="ECO:0008006" key="3">
    <source>
        <dbReference type="Google" id="ProtNLM"/>
    </source>
</evidence>
<accession>A0A2M6WHH9</accession>
<sequence>MRISNETKHVAFPVVVREMKHFSEKLLGLLYPGRPEAVYFRARFGIHTFFMKHPIDVLVLDHDFRIVAIRHSLRPWRFFFWSFRYSRVLELPIDSIQRSGTELGDKLELIR</sequence>